<dbReference type="RefSeq" id="WP_133740539.1">
    <property type="nucleotide sequence ID" value="NZ_SNYN01000003.1"/>
</dbReference>
<evidence type="ECO:0000313" key="2">
    <source>
        <dbReference type="EMBL" id="TDQ53612.1"/>
    </source>
</evidence>
<keyword evidence="3" id="KW-1185">Reference proteome</keyword>
<keyword evidence="1" id="KW-1133">Transmembrane helix</keyword>
<evidence type="ECO:0000313" key="3">
    <source>
        <dbReference type="Proteomes" id="UP000295281"/>
    </source>
</evidence>
<dbReference type="AlphaFoldDB" id="A0A4R6V441"/>
<comment type="caution">
    <text evidence="2">The sequence shown here is derived from an EMBL/GenBank/DDBJ whole genome shotgun (WGS) entry which is preliminary data.</text>
</comment>
<sequence>MRADEGIDRVVGRLAPRVEAPFAHDPAGPAARELRSMIIRQSKETTMAGNPLRRRSLLIGIPVAAGLAGAAVVGTALVSPSSPAGPPAAEADVLAISEDGGYLDVTVNDPVADPVEYAHQFEEYGLDVDLSLVPASPTLVGRIVMSDAGGGIEVIEAPGECAATLGGCAIGVRIPLDHPDPVRLVFGRAPAEGEEYRSSGLVTDPGEILEDADLAGMRVSEARDALAERGMRASDYRYQVDFLTSDGTPSGVGASRVVAGDEVPGDWYVHDVVGTSDDSVLLFVGPGTETEQLPCDSPEALDAAEAAGAPATAACESLDTMSSPVPGS</sequence>
<evidence type="ECO:0000256" key="1">
    <source>
        <dbReference type="SAM" id="Phobius"/>
    </source>
</evidence>
<dbReference type="EMBL" id="SNYN01000003">
    <property type="protein sequence ID" value="TDQ53612.1"/>
    <property type="molecule type" value="Genomic_DNA"/>
</dbReference>
<feature type="transmembrane region" description="Helical" evidence="1">
    <location>
        <begin position="57"/>
        <end position="78"/>
    </location>
</feature>
<gene>
    <name evidence="2" type="ORF">EV190_10360</name>
</gene>
<protein>
    <submittedName>
        <fullName evidence="2">Uncharacterized protein</fullName>
    </submittedName>
</protein>
<proteinExistence type="predicted"/>
<name>A0A4R6V441_9ACTN</name>
<accession>A0A4R6V441</accession>
<keyword evidence="1" id="KW-0472">Membrane</keyword>
<dbReference type="Proteomes" id="UP000295281">
    <property type="component" value="Unassembled WGS sequence"/>
</dbReference>
<organism evidence="2 3">
    <name type="scientific">Actinorugispora endophytica</name>
    <dbReference type="NCBI Taxonomy" id="1605990"/>
    <lineage>
        <taxon>Bacteria</taxon>
        <taxon>Bacillati</taxon>
        <taxon>Actinomycetota</taxon>
        <taxon>Actinomycetes</taxon>
        <taxon>Streptosporangiales</taxon>
        <taxon>Nocardiopsidaceae</taxon>
        <taxon>Actinorugispora</taxon>
    </lineage>
</organism>
<reference evidence="2 3" key="1">
    <citation type="submission" date="2019-03" db="EMBL/GenBank/DDBJ databases">
        <title>Genomic Encyclopedia of Type Strains, Phase IV (KMG-IV): sequencing the most valuable type-strain genomes for metagenomic binning, comparative biology and taxonomic classification.</title>
        <authorList>
            <person name="Goeker M."/>
        </authorList>
    </citation>
    <scope>NUCLEOTIDE SEQUENCE [LARGE SCALE GENOMIC DNA]</scope>
    <source>
        <strain evidence="2 3">DSM 46770</strain>
    </source>
</reference>
<dbReference type="OrthoDB" id="3826074at2"/>
<keyword evidence="1" id="KW-0812">Transmembrane</keyword>